<feature type="active site" description="Nucleophile" evidence="9">
    <location>
        <position position="128"/>
    </location>
</feature>
<dbReference type="SUPFAM" id="SSF141523">
    <property type="entry name" value="L,D-transpeptidase catalytic domain-like"/>
    <property type="match status" value="1"/>
</dbReference>
<feature type="domain" description="L,D-TPase catalytic" evidence="10">
    <location>
        <begin position="15"/>
        <end position="152"/>
    </location>
</feature>
<evidence type="ECO:0000256" key="8">
    <source>
        <dbReference type="ARBA" id="ARBA00023316"/>
    </source>
</evidence>
<dbReference type="PANTHER" id="PTHR30582">
    <property type="entry name" value="L,D-TRANSPEPTIDASE"/>
    <property type="match status" value="1"/>
</dbReference>
<evidence type="ECO:0000256" key="9">
    <source>
        <dbReference type="PROSITE-ProRule" id="PRU01373"/>
    </source>
</evidence>
<protein>
    <submittedName>
        <fullName evidence="11">L,D-transpeptidase</fullName>
    </submittedName>
</protein>
<dbReference type="CDD" id="cd16913">
    <property type="entry name" value="YkuD_like"/>
    <property type="match status" value="1"/>
</dbReference>
<dbReference type="FunFam" id="2.40.440.10:FF:000002">
    <property type="entry name" value="L,D-transpeptidase ErfK/SrfK"/>
    <property type="match status" value="1"/>
</dbReference>
<keyword evidence="12" id="KW-1185">Reference proteome</keyword>
<evidence type="ECO:0000256" key="7">
    <source>
        <dbReference type="ARBA" id="ARBA00022984"/>
    </source>
</evidence>
<comment type="caution">
    <text evidence="11">The sequence shown here is derived from an EMBL/GenBank/DDBJ whole genome shotgun (WGS) entry which is preliminary data.</text>
</comment>
<organism evidence="11 12">
    <name type="scientific">Mesobaculum littorinae</name>
    <dbReference type="NCBI Taxonomy" id="2486419"/>
    <lineage>
        <taxon>Bacteria</taxon>
        <taxon>Pseudomonadati</taxon>
        <taxon>Pseudomonadota</taxon>
        <taxon>Alphaproteobacteria</taxon>
        <taxon>Rhodobacterales</taxon>
        <taxon>Roseobacteraceae</taxon>
        <taxon>Mesobaculum</taxon>
    </lineage>
</organism>
<accession>A0A438AI30</accession>
<sequence>MRPRRVQVRYDVEPGSIHVFPDIFHLYFITAPGEAIEYHVAVGEAGRNFQGNATIQRKAEWPSWTPTQNMIDREPETYAKFAGGVPGGPDNPLGARALYLYRNGRDTMYRIHGTPQPWTIGTAVSSGCVRLINDDIVDLYQRVEVGASVKVYRNAFG</sequence>
<name>A0A438AI30_9RHOB</name>
<keyword evidence="7 9" id="KW-0573">Peptidoglycan synthesis</keyword>
<dbReference type="GO" id="GO:0016757">
    <property type="term" value="F:glycosyltransferase activity"/>
    <property type="evidence" value="ECO:0007669"/>
    <property type="project" value="UniProtKB-KW"/>
</dbReference>
<keyword evidence="4" id="KW-0808">Transferase</keyword>
<dbReference type="EMBL" id="RQXX01000003">
    <property type="protein sequence ID" value="RVV98247.1"/>
    <property type="molecule type" value="Genomic_DNA"/>
</dbReference>
<evidence type="ECO:0000256" key="4">
    <source>
        <dbReference type="ARBA" id="ARBA00022679"/>
    </source>
</evidence>
<keyword evidence="8 9" id="KW-0961">Cell wall biogenesis/degradation</keyword>
<dbReference type="GO" id="GO:0008360">
    <property type="term" value="P:regulation of cell shape"/>
    <property type="evidence" value="ECO:0007669"/>
    <property type="project" value="UniProtKB-UniRule"/>
</dbReference>
<dbReference type="GO" id="GO:0005576">
    <property type="term" value="C:extracellular region"/>
    <property type="evidence" value="ECO:0007669"/>
    <property type="project" value="TreeGrafter"/>
</dbReference>
<comment type="similarity">
    <text evidence="2">Belongs to the YkuD family.</text>
</comment>
<dbReference type="UniPathway" id="UPA00219"/>
<dbReference type="Pfam" id="PF03734">
    <property type="entry name" value="YkuD"/>
    <property type="match status" value="1"/>
</dbReference>
<evidence type="ECO:0000256" key="6">
    <source>
        <dbReference type="ARBA" id="ARBA00022960"/>
    </source>
</evidence>
<proteinExistence type="inferred from homology"/>
<comment type="pathway">
    <text evidence="1 9">Cell wall biogenesis; peptidoglycan biosynthesis.</text>
</comment>
<dbReference type="InterPro" id="IPR038063">
    <property type="entry name" value="Transpep_catalytic_dom"/>
</dbReference>
<dbReference type="Gene3D" id="2.40.440.10">
    <property type="entry name" value="L,D-transpeptidase catalytic domain-like"/>
    <property type="match status" value="1"/>
</dbReference>
<dbReference type="GO" id="GO:0018104">
    <property type="term" value="P:peptidoglycan-protein cross-linking"/>
    <property type="evidence" value="ECO:0007669"/>
    <property type="project" value="TreeGrafter"/>
</dbReference>
<dbReference type="InterPro" id="IPR005490">
    <property type="entry name" value="LD_TPept_cat_dom"/>
</dbReference>
<evidence type="ECO:0000256" key="2">
    <source>
        <dbReference type="ARBA" id="ARBA00005992"/>
    </source>
</evidence>
<dbReference type="AlphaFoldDB" id="A0A438AI30"/>
<evidence type="ECO:0000256" key="5">
    <source>
        <dbReference type="ARBA" id="ARBA00022801"/>
    </source>
</evidence>
<keyword evidence="6 9" id="KW-0133">Cell shape</keyword>
<keyword evidence="5" id="KW-0378">Hydrolase</keyword>
<keyword evidence="3" id="KW-0328">Glycosyltransferase</keyword>
<evidence type="ECO:0000256" key="3">
    <source>
        <dbReference type="ARBA" id="ARBA00022676"/>
    </source>
</evidence>
<evidence type="ECO:0000259" key="10">
    <source>
        <dbReference type="PROSITE" id="PS52029"/>
    </source>
</evidence>
<evidence type="ECO:0000313" key="12">
    <source>
        <dbReference type="Proteomes" id="UP000285908"/>
    </source>
</evidence>
<dbReference type="Proteomes" id="UP000285908">
    <property type="component" value="Unassembled WGS sequence"/>
</dbReference>
<dbReference type="GO" id="GO:0071972">
    <property type="term" value="F:peptidoglycan L,D-transpeptidase activity"/>
    <property type="evidence" value="ECO:0007669"/>
    <property type="project" value="TreeGrafter"/>
</dbReference>
<evidence type="ECO:0000256" key="1">
    <source>
        <dbReference type="ARBA" id="ARBA00004752"/>
    </source>
</evidence>
<feature type="active site" description="Proton donor/acceptor" evidence="9">
    <location>
        <position position="112"/>
    </location>
</feature>
<gene>
    <name evidence="11" type="ORF">EKE94_11650</name>
</gene>
<dbReference type="GO" id="GO:0071555">
    <property type="term" value="P:cell wall organization"/>
    <property type="evidence" value="ECO:0007669"/>
    <property type="project" value="UniProtKB-UniRule"/>
</dbReference>
<evidence type="ECO:0000313" key="11">
    <source>
        <dbReference type="EMBL" id="RVV98247.1"/>
    </source>
</evidence>
<dbReference type="PROSITE" id="PS52029">
    <property type="entry name" value="LD_TPASE"/>
    <property type="match status" value="1"/>
</dbReference>
<reference evidence="11 12" key="1">
    <citation type="submission" date="2018-11" db="EMBL/GenBank/DDBJ databases">
        <title>Mesobaculum littorinae gen. nov., sp. nov., isolated from Littorina scabra that represents a novel genus of the order Rhodobacteraceae.</title>
        <authorList>
            <person name="Li F."/>
        </authorList>
    </citation>
    <scope>NUCLEOTIDE SEQUENCE [LARGE SCALE GENOMIC DNA]</scope>
    <source>
        <strain evidence="11 12">M0103</strain>
    </source>
</reference>
<dbReference type="PANTHER" id="PTHR30582:SF24">
    <property type="entry name" value="L,D-TRANSPEPTIDASE ERFK_SRFK-RELATED"/>
    <property type="match status" value="1"/>
</dbReference>
<dbReference type="OrthoDB" id="9795305at2"/>
<dbReference type="InterPro" id="IPR050979">
    <property type="entry name" value="LD-transpeptidase"/>
</dbReference>